<gene>
    <name evidence="1" type="ORF">CFR72_10185</name>
</gene>
<organism evidence="1 2">
    <name type="scientific">Gluconacetobacter entanii</name>
    <dbReference type="NCBI Taxonomy" id="108528"/>
    <lineage>
        <taxon>Bacteria</taxon>
        <taxon>Pseudomonadati</taxon>
        <taxon>Pseudomonadota</taxon>
        <taxon>Alphaproteobacteria</taxon>
        <taxon>Acetobacterales</taxon>
        <taxon>Acetobacteraceae</taxon>
        <taxon>Gluconacetobacter</taxon>
    </lineage>
</organism>
<dbReference type="AlphaFoldDB" id="A0A318PQM1"/>
<proteinExistence type="predicted"/>
<dbReference type="EMBL" id="NKUF01000021">
    <property type="protein sequence ID" value="PYD62861.1"/>
    <property type="molecule type" value="Genomic_DNA"/>
</dbReference>
<sequence length="60" mass="6768">MRNIVETSRQAIPVFVGSARIVILMDNSPDMRISGASVLLWFGQEAAMGRHSCFRERIFV</sequence>
<protein>
    <submittedName>
        <fullName evidence="1">Uncharacterized protein</fullName>
    </submittedName>
</protein>
<name>A0A318PQM1_9PROT</name>
<evidence type="ECO:0000313" key="2">
    <source>
        <dbReference type="Proteomes" id="UP000248301"/>
    </source>
</evidence>
<reference evidence="1 2" key="1">
    <citation type="submission" date="2017-07" db="EMBL/GenBank/DDBJ databases">
        <title>A draft genome sequence of Gluconacetobacter entanii LTH 4560.</title>
        <authorList>
            <person name="Skraban J."/>
            <person name="Cleenwerck I."/>
            <person name="Vandamme P."/>
            <person name="Trcek J."/>
        </authorList>
    </citation>
    <scope>NUCLEOTIDE SEQUENCE [LARGE SCALE GENOMIC DNA]</scope>
    <source>
        <strain evidence="1 2">LTH 4560</strain>
    </source>
</reference>
<evidence type="ECO:0000313" key="1">
    <source>
        <dbReference type="EMBL" id="PYD62861.1"/>
    </source>
</evidence>
<accession>A0A318PQM1</accession>
<comment type="caution">
    <text evidence="1">The sequence shown here is derived from an EMBL/GenBank/DDBJ whole genome shotgun (WGS) entry which is preliminary data.</text>
</comment>
<dbReference type="Proteomes" id="UP000248301">
    <property type="component" value="Unassembled WGS sequence"/>
</dbReference>